<proteinExistence type="predicted"/>
<comment type="caution">
    <text evidence="1">The sequence shown here is derived from an EMBL/GenBank/DDBJ whole genome shotgun (WGS) entry which is preliminary data.</text>
</comment>
<name>A0A8T0P759_PANVG</name>
<reference evidence="1" key="1">
    <citation type="submission" date="2020-05" db="EMBL/GenBank/DDBJ databases">
        <title>WGS assembly of Panicum virgatum.</title>
        <authorList>
            <person name="Lovell J.T."/>
            <person name="Jenkins J."/>
            <person name="Shu S."/>
            <person name="Juenger T.E."/>
            <person name="Schmutz J."/>
        </authorList>
    </citation>
    <scope>NUCLEOTIDE SEQUENCE</scope>
    <source>
        <strain evidence="1">AP13</strain>
    </source>
</reference>
<dbReference type="Proteomes" id="UP000823388">
    <property type="component" value="Chromosome 8N"/>
</dbReference>
<protein>
    <recommendedName>
        <fullName evidence="3">DUF295 domain-containing protein</fullName>
    </recommendedName>
</protein>
<accession>A0A8T0P759</accession>
<evidence type="ECO:0000313" key="2">
    <source>
        <dbReference type="Proteomes" id="UP000823388"/>
    </source>
</evidence>
<keyword evidence="2" id="KW-1185">Reference proteome</keyword>
<gene>
    <name evidence="1" type="ORF">PVAP13_8NG081100</name>
</gene>
<dbReference type="EMBL" id="CM029052">
    <property type="protein sequence ID" value="KAG2556509.1"/>
    <property type="molecule type" value="Genomic_DNA"/>
</dbReference>
<organism evidence="1 2">
    <name type="scientific">Panicum virgatum</name>
    <name type="common">Blackwell switchgrass</name>
    <dbReference type="NCBI Taxonomy" id="38727"/>
    <lineage>
        <taxon>Eukaryota</taxon>
        <taxon>Viridiplantae</taxon>
        <taxon>Streptophyta</taxon>
        <taxon>Embryophyta</taxon>
        <taxon>Tracheophyta</taxon>
        <taxon>Spermatophyta</taxon>
        <taxon>Magnoliopsida</taxon>
        <taxon>Liliopsida</taxon>
        <taxon>Poales</taxon>
        <taxon>Poaceae</taxon>
        <taxon>PACMAD clade</taxon>
        <taxon>Panicoideae</taxon>
        <taxon>Panicodae</taxon>
        <taxon>Paniceae</taxon>
        <taxon>Panicinae</taxon>
        <taxon>Panicum</taxon>
        <taxon>Panicum sect. Hiantes</taxon>
    </lineage>
</organism>
<dbReference type="AlphaFoldDB" id="A0A8T0P759"/>
<evidence type="ECO:0000313" key="1">
    <source>
        <dbReference type="EMBL" id="KAG2556509.1"/>
    </source>
</evidence>
<sequence>MSPRGAWWIYSRSFLADRVLFLRRPSCLAVDAPQLGMDGGCAYFVDKRLLCLYGSKLPLSGIASNSCDKSEFVERLSDDDWNNDGYMWNTPQPAISLQLRKFRGTLEASN</sequence>
<evidence type="ECO:0008006" key="3">
    <source>
        <dbReference type="Google" id="ProtNLM"/>
    </source>
</evidence>